<evidence type="ECO:0000313" key="3">
    <source>
        <dbReference type="Proteomes" id="UP001562425"/>
    </source>
</evidence>
<feature type="region of interest" description="Disordered" evidence="1">
    <location>
        <begin position="445"/>
        <end position="467"/>
    </location>
</feature>
<dbReference type="AlphaFoldDB" id="A0ABD1D6Q1"/>
<evidence type="ECO:0000256" key="1">
    <source>
        <dbReference type="SAM" id="MobiDB-lite"/>
    </source>
</evidence>
<organism evidence="2 3">
    <name type="scientific">Culex pipiens pipiens</name>
    <name type="common">Northern house mosquito</name>
    <dbReference type="NCBI Taxonomy" id="38569"/>
    <lineage>
        <taxon>Eukaryota</taxon>
        <taxon>Metazoa</taxon>
        <taxon>Ecdysozoa</taxon>
        <taxon>Arthropoda</taxon>
        <taxon>Hexapoda</taxon>
        <taxon>Insecta</taxon>
        <taxon>Pterygota</taxon>
        <taxon>Neoptera</taxon>
        <taxon>Endopterygota</taxon>
        <taxon>Diptera</taxon>
        <taxon>Nematocera</taxon>
        <taxon>Culicoidea</taxon>
        <taxon>Culicidae</taxon>
        <taxon>Culicinae</taxon>
        <taxon>Culicini</taxon>
        <taxon>Culex</taxon>
        <taxon>Culex</taxon>
    </lineage>
</organism>
<feature type="region of interest" description="Disordered" evidence="1">
    <location>
        <begin position="103"/>
        <end position="138"/>
    </location>
</feature>
<proteinExistence type="predicted"/>
<dbReference type="EMBL" id="JBEHCU010007193">
    <property type="protein sequence ID" value="KAL1395316.1"/>
    <property type="molecule type" value="Genomic_DNA"/>
</dbReference>
<keyword evidence="3" id="KW-1185">Reference proteome</keyword>
<accession>A0ABD1D6Q1</accession>
<feature type="compositionally biased region" description="Polar residues" evidence="1">
    <location>
        <begin position="448"/>
        <end position="460"/>
    </location>
</feature>
<evidence type="ECO:0008006" key="4">
    <source>
        <dbReference type="Google" id="ProtNLM"/>
    </source>
</evidence>
<sequence length="467" mass="53096">MSSLRVSNVSTTAYPMVTATVTSVQTGAIPKRPVLADAYEQLRVFLQKPLSTSPVLDSGDLSAMLRTPEFHRAFRRAIQSEMSAAESCFRFPAPTTMITAMNTSTPTVSSTTTRPTPILQVTPPTSAENPVGNKGPRRELDMSQYVHIRDIEGYIKACVNSIVHQGPRCPDPHEQTIHNLVDQITNVGVHDSETCNIIEKWPKFSGDTSPMPVDDFLRQIAQHSRSYQISAAELRVHAHLLFKDDAYVWFCAYDEQLDTWEKLVIYLRMRYDNPNRDRFIKDQMKARKQRPNEKFSAYLTDIEALSQRLVNKMTVQEKFSLIVENMKMSYQRRLALHMGSITSIGHLALLCYKFDSLETNLYNAKAAGVNQIELEDEFELLEPRNETEVEEDSAAVRSVDLVFAEDFFAEEDCTVCFQIIPMEGDSLIDPPEEDESLEMPTIEIPESHLQQPYSKQSANFRLQPKEN</sequence>
<evidence type="ECO:0000313" key="2">
    <source>
        <dbReference type="EMBL" id="KAL1395316.1"/>
    </source>
</evidence>
<gene>
    <name evidence="2" type="ORF">pipiens_011338</name>
</gene>
<protein>
    <recommendedName>
        <fullName evidence="4">Retrotransposon gag domain-containing protein</fullName>
    </recommendedName>
</protein>
<name>A0ABD1D6Q1_CULPP</name>
<comment type="caution">
    <text evidence="2">The sequence shown here is derived from an EMBL/GenBank/DDBJ whole genome shotgun (WGS) entry which is preliminary data.</text>
</comment>
<reference evidence="2 3" key="1">
    <citation type="submission" date="2024-05" db="EMBL/GenBank/DDBJ databases">
        <title>Culex pipiens pipiens assembly and annotation.</title>
        <authorList>
            <person name="Alout H."/>
            <person name="Durand T."/>
        </authorList>
    </citation>
    <scope>NUCLEOTIDE SEQUENCE [LARGE SCALE GENOMIC DNA]</scope>
    <source>
        <strain evidence="2">HA-2024</strain>
        <tissue evidence="2">Whole body</tissue>
    </source>
</reference>
<feature type="compositionally biased region" description="Low complexity" evidence="1">
    <location>
        <begin position="103"/>
        <end position="117"/>
    </location>
</feature>
<dbReference type="Proteomes" id="UP001562425">
    <property type="component" value="Unassembled WGS sequence"/>
</dbReference>